<evidence type="ECO:0000313" key="6">
    <source>
        <dbReference type="EMBL" id="PSM52017.1"/>
    </source>
</evidence>
<dbReference type="EC" id="4.2.-.-" evidence="4"/>
<sequence length="158" mass="17602">MEKYKTNAMRILDKHKAHYEAFFYESDGAIDGISVAKKIGFDVDMVYKTLVLKGNDNNYYVAVIPVAKELDLKKMAKVCEVKKVELIPVAKINAVTGYVRGGCSPFGMKKDYPIQLDKSAQSLDEIIVSGGKIGVQIKLKVKDIVQIRNAKFADLLKV</sequence>
<organism evidence="6 7">
    <name type="scientific">Campylobacter blaseri</name>
    <dbReference type="NCBI Taxonomy" id="2042961"/>
    <lineage>
        <taxon>Bacteria</taxon>
        <taxon>Pseudomonadati</taxon>
        <taxon>Campylobacterota</taxon>
        <taxon>Epsilonproteobacteria</taxon>
        <taxon>Campylobacterales</taxon>
        <taxon>Campylobacteraceae</taxon>
        <taxon>Campylobacter</taxon>
    </lineage>
</organism>
<evidence type="ECO:0000256" key="4">
    <source>
        <dbReference type="PIRNR" id="PIRNR006181"/>
    </source>
</evidence>
<comment type="caution">
    <text evidence="6">The sequence shown here is derived from an EMBL/GenBank/DDBJ whole genome shotgun (WGS) entry which is preliminary data.</text>
</comment>
<dbReference type="GO" id="GO:0006412">
    <property type="term" value="P:translation"/>
    <property type="evidence" value="ECO:0007669"/>
    <property type="project" value="UniProtKB-KW"/>
</dbReference>
<dbReference type="PIRSF" id="PIRSF006181">
    <property type="entry name" value="EbsC_YbaK"/>
    <property type="match status" value="1"/>
</dbReference>
<dbReference type="OrthoDB" id="9809296at2"/>
<protein>
    <recommendedName>
        <fullName evidence="4">Cys-tRNA(Pro)/Cys-tRNA(Cys) deacylase</fullName>
        <ecNumber evidence="4">4.2.-.-</ecNumber>
    </recommendedName>
</protein>
<dbReference type="Pfam" id="PF04073">
    <property type="entry name" value="tRNA_edit"/>
    <property type="match status" value="1"/>
</dbReference>
<dbReference type="InterPro" id="IPR007214">
    <property type="entry name" value="YbaK/aa-tRNA-synth-assoc-dom"/>
</dbReference>
<dbReference type="Gene3D" id="3.90.960.10">
    <property type="entry name" value="YbaK/aminoacyl-tRNA synthetase-associated domain"/>
    <property type="match status" value="1"/>
</dbReference>
<accession>A0A2P8R0J5</accession>
<dbReference type="GO" id="GO:0002161">
    <property type="term" value="F:aminoacyl-tRNA deacylase activity"/>
    <property type="evidence" value="ECO:0007669"/>
    <property type="project" value="InterPro"/>
</dbReference>
<evidence type="ECO:0000256" key="2">
    <source>
        <dbReference type="ARBA" id="ARBA00022917"/>
    </source>
</evidence>
<dbReference type="CDD" id="cd00002">
    <property type="entry name" value="YbaK_deacylase"/>
    <property type="match status" value="1"/>
</dbReference>
<dbReference type="NCBIfam" id="TIGR00011">
    <property type="entry name" value="YbaK_EbsC"/>
    <property type="match status" value="1"/>
</dbReference>
<evidence type="ECO:0000256" key="1">
    <source>
        <dbReference type="ARBA" id="ARBA00009798"/>
    </source>
</evidence>
<dbReference type="RefSeq" id="WP_106871511.1">
    <property type="nucleotide sequence ID" value="NZ_CP053841.1"/>
</dbReference>
<gene>
    <name evidence="6" type="ORF">CQ405_05485</name>
</gene>
<dbReference type="Proteomes" id="UP000240535">
    <property type="component" value="Unassembled WGS sequence"/>
</dbReference>
<dbReference type="PANTHER" id="PTHR30411">
    <property type="entry name" value="CYTOPLASMIC PROTEIN"/>
    <property type="match status" value="1"/>
</dbReference>
<keyword evidence="3 4" id="KW-0456">Lyase</keyword>
<dbReference type="SUPFAM" id="SSF55826">
    <property type="entry name" value="YbaK/ProRS associated domain"/>
    <property type="match status" value="1"/>
</dbReference>
<keyword evidence="7" id="KW-1185">Reference proteome</keyword>
<feature type="domain" description="YbaK/aminoacyl-tRNA synthetase-associated" evidence="5">
    <location>
        <begin position="35"/>
        <end position="145"/>
    </location>
</feature>
<reference evidence="7" key="1">
    <citation type="submission" date="2017-10" db="EMBL/GenBank/DDBJ databases">
        <title>Campylobacter species from seals.</title>
        <authorList>
            <person name="Gilbert M.J."/>
            <person name="Zomer A.L."/>
            <person name="Timmerman A.J."/>
            <person name="Duim B."/>
            <person name="Wagenaar J.A."/>
        </authorList>
    </citation>
    <scope>NUCLEOTIDE SEQUENCE [LARGE SCALE GENOMIC DNA]</scope>
    <source>
        <strain evidence="7">17S00004-5</strain>
    </source>
</reference>
<proteinExistence type="inferred from homology"/>
<keyword evidence="2 4" id="KW-0648">Protein biosynthesis</keyword>
<evidence type="ECO:0000259" key="5">
    <source>
        <dbReference type="Pfam" id="PF04073"/>
    </source>
</evidence>
<name>A0A2P8R0J5_9BACT</name>
<evidence type="ECO:0000313" key="7">
    <source>
        <dbReference type="Proteomes" id="UP000240535"/>
    </source>
</evidence>
<dbReference type="InterPro" id="IPR004369">
    <property type="entry name" value="Prolyl-tRNA_editing_YbaK/EbsC"/>
</dbReference>
<dbReference type="InterPro" id="IPR036754">
    <property type="entry name" value="YbaK/aa-tRNA-synt-asso_dom_sf"/>
</dbReference>
<comment type="similarity">
    <text evidence="1 4">Belongs to the prolyl-tRNA editing family. YbaK/EbsC subfamily.</text>
</comment>
<dbReference type="PANTHER" id="PTHR30411:SF0">
    <property type="entry name" value="CYS-TRNA(PRO)_CYS-TRNA(CYS) DEACYLASE YBAK"/>
    <property type="match status" value="1"/>
</dbReference>
<dbReference type="EMBL" id="PDHH01000004">
    <property type="protein sequence ID" value="PSM52017.1"/>
    <property type="molecule type" value="Genomic_DNA"/>
</dbReference>
<dbReference type="GO" id="GO:0016829">
    <property type="term" value="F:lyase activity"/>
    <property type="evidence" value="ECO:0007669"/>
    <property type="project" value="UniProtKB-KW"/>
</dbReference>
<evidence type="ECO:0000256" key="3">
    <source>
        <dbReference type="ARBA" id="ARBA00023239"/>
    </source>
</evidence>
<dbReference type="AlphaFoldDB" id="A0A2P8R0J5"/>